<accession>A0ABT9U4Y5</accession>
<gene>
    <name evidence="1" type="ORF">J2T15_004089</name>
</gene>
<protein>
    <submittedName>
        <fullName evidence="1">Uncharacterized protein</fullName>
    </submittedName>
</protein>
<name>A0ABT9U4Y5_PAEHA</name>
<dbReference type="Proteomes" id="UP001229346">
    <property type="component" value="Unassembled WGS sequence"/>
</dbReference>
<reference evidence="1 2" key="1">
    <citation type="submission" date="2023-07" db="EMBL/GenBank/DDBJ databases">
        <title>Sorghum-associated microbial communities from plants grown in Nebraska, USA.</title>
        <authorList>
            <person name="Schachtman D."/>
        </authorList>
    </citation>
    <scope>NUCLEOTIDE SEQUENCE [LARGE SCALE GENOMIC DNA]</scope>
    <source>
        <strain evidence="1 2">CC482</strain>
    </source>
</reference>
<comment type="caution">
    <text evidence="1">The sequence shown here is derived from an EMBL/GenBank/DDBJ whole genome shotgun (WGS) entry which is preliminary data.</text>
</comment>
<evidence type="ECO:0000313" key="2">
    <source>
        <dbReference type="Proteomes" id="UP001229346"/>
    </source>
</evidence>
<keyword evidence="2" id="KW-1185">Reference proteome</keyword>
<proteinExistence type="predicted"/>
<dbReference type="RefSeq" id="WP_307206022.1">
    <property type="nucleotide sequence ID" value="NZ_JAUSST010000006.1"/>
</dbReference>
<sequence>MDMDRMNQEMEYLVERITSTLRGVDFNGNKVIDDIAVKALFILLESMKDFSQDKTEVNKRFVALLFYLYRKIRSEAEYTDYPEPIFILAGQVEDYMADLFGKYFD</sequence>
<organism evidence="1 2">
    <name type="scientific">Paenibacillus harenae</name>
    <dbReference type="NCBI Taxonomy" id="306543"/>
    <lineage>
        <taxon>Bacteria</taxon>
        <taxon>Bacillati</taxon>
        <taxon>Bacillota</taxon>
        <taxon>Bacilli</taxon>
        <taxon>Bacillales</taxon>
        <taxon>Paenibacillaceae</taxon>
        <taxon>Paenibacillus</taxon>
    </lineage>
</organism>
<evidence type="ECO:0000313" key="1">
    <source>
        <dbReference type="EMBL" id="MDQ0114633.1"/>
    </source>
</evidence>
<dbReference type="EMBL" id="JAUSSU010000008">
    <property type="protein sequence ID" value="MDQ0114633.1"/>
    <property type="molecule type" value="Genomic_DNA"/>
</dbReference>